<dbReference type="AlphaFoldDB" id="A0A0E9T0C6"/>
<protein>
    <submittedName>
        <fullName evidence="1">Uncharacterized protein</fullName>
    </submittedName>
</protein>
<proteinExistence type="predicted"/>
<dbReference type="EMBL" id="GBXM01062212">
    <property type="protein sequence ID" value="JAH46365.1"/>
    <property type="molecule type" value="Transcribed_RNA"/>
</dbReference>
<organism evidence="1">
    <name type="scientific">Anguilla anguilla</name>
    <name type="common">European freshwater eel</name>
    <name type="synonym">Muraena anguilla</name>
    <dbReference type="NCBI Taxonomy" id="7936"/>
    <lineage>
        <taxon>Eukaryota</taxon>
        <taxon>Metazoa</taxon>
        <taxon>Chordata</taxon>
        <taxon>Craniata</taxon>
        <taxon>Vertebrata</taxon>
        <taxon>Euteleostomi</taxon>
        <taxon>Actinopterygii</taxon>
        <taxon>Neopterygii</taxon>
        <taxon>Teleostei</taxon>
        <taxon>Anguilliformes</taxon>
        <taxon>Anguillidae</taxon>
        <taxon>Anguilla</taxon>
    </lineage>
</organism>
<reference evidence="1" key="1">
    <citation type="submission" date="2014-11" db="EMBL/GenBank/DDBJ databases">
        <authorList>
            <person name="Amaro Gonzalez C."/>
        </authorList>
    </citation>
    <scope>NUCLEOTIDE SEQUENCE</scope>
</reference>
<evidence type="ECO:0000313" key="1">
    <source>
        <dbReference type="EMBL" id="JAH46365.1"/>
    </source>
</evidence>
<name>A0A0E9T0C6_ANGAN</name>
<reference evidence="1" key="2">
    <citation type="journal article" date="2015" name="Fish Shellfish Immunol.">
        <title>Early steps in the European eel (Anguilla anguilla)-Vibrio vulnificus interaction in the gills: Role of the RtxA13 toxin.</title>
        <authorList>
            <person name="Callol A."/>
            <person name="Pajuelo D."/>
            <person name="Ebbesson L."/>
            <person name="Teles M."/>
            <person name="MacKenzie S."/>
            <person name="Amaro C."/>
        </authorList>
    </citation>
    <scope>NUCLEOTIDE SEQUENCE</scope>
</reference>
<sequence>MVELLPRVANVRFTTMTERSTLKTRCFSTLSAR</sequence>
<accession>A0A0E9T0C6</accession>